<dbReference type="GO" id="GO:0016279">
    <property type="term" value="F:protein-lysine N-methyltransferase activity"/>
    <property type="evidence" value="ECO:0007669"/>
    <property type="project" value="InterPro"/>
</dbReference>
<reference evidence="5 6" key="1">
    <citation type="submission" date="2016-10" db="EMBL/GenBank/DDBJ databases">
        <authorList>
            <person name="de Groot N.N."/>
        </authorList>
    </citation>
    <scope>NUCLEOTIDE SEQUENCE [LARGE SCALE GENOMIC DNA]</scope>
    <source>
        <strain evidence="5 6">DSM 16957</strain>
    </source>
</reference>
<dbReference type="InterPro" id="IPR041698">
    <property type="entry name" value="Methyltransf_25"/>
</dbReference>
<evidence type="ECO:0000256" key="2">
    <source>
        <dbReference type="ARBA" id="ARBA00022679"/>
    </source>
</evidence>
<dbReference type="PANTHER" id="PTHR13610:SF11">
    <property type="entry name" value="METHYLTRANSFERASE DOMAIN-CONTAINING PROTEIN"/>
    <property type="match status" value="1"/>
</dbReference>
<keyword evidence="3" id="KW-0949">S-adenosyl-L-methionine</keyword>
<sequence length="243" mass="26964">MPTVVHRLSRRVQRSLRTRGLWGSLGHAVRSLLARLGGARSDKEFAADDDFDRRYGVDTAGVIPQADLDVERDSWVHGSAYVATSPVDFAAVLAPFSLAPERSSFVDLGCGKGRVLLMAAALPFDRIIGVEYSPALSEVARANLDRYRGPRQARRIEVHTGDAGEYDFPAGDLVVFMYHPFDEVVMARVLAQLSASLRAAPRRALVLYFKPVHASLWLQTELFSVRHRSGLYDVYEHRLAEAA</sequence>
<feature type="domain" description="Methyltransferase" evidence="4">
    <location>
        <begin position="106"/>
        <end position="198"/>
    </location>
</feature>
<evidence type="ECO:0000313" key="5">
    <source>
        <dbReference type="EMBL" id="SDD59943.1"/>
    </source>
</evidence>
<dbReference type="AlphaFoldDB" id="A0A1G6W2L1"/>
<evidence type="ECO:0000256" key="1">
    <source>
        <dbReference type="ARBA" id="ARBA00022603"/>
    </source>
</evidence>
<dbReference type="RefSeq" id="WP_176764093.1">
    <property type="nucleotide sequence ID" value="NZ_FNAG01000004.1"/>
</dbReference>
<dbReference type="Pfam" id="PF13649">
    <property type="entry name" value="Methyltransf_25"/>
    <property type="match status" value="1"/>
</dbReference>
<dbReference type="GO" id="GO:0032259">
    <property type="term" value="P:methylation"/>
    <property type="evidence" value="ECO:0007669"/>
    <property type="project" value="UniProtKB-KW"/>
</dbReference>
<name>A0A1G6W2L1_9GAMM</name>
<dbReference type="STRING" id="265719.SAMN04488509_10487"/>
<keyword evidence="2 5" id="KW-0808">Transferase</keyword>
<proteinExistence type="predicted"/>
<dbReference type="CDD" id="cd02440">
    <property type="entry name" value="AdoMet_MTases"/>
    <property type="match status" value="1"/>
</dbReference>
<keyword evidence="6" id="KW-1185">Reference proteome</keyword>
<keyword evidence="1 5" id="KW-0489">Methyltransferase</keyword>
<organism evidence="5 6">
    <name type="scientific">Aquimonas voraii</name>
    <dbReference type="NCBI Taxonomy" id="265719"/>
    <lineage>
        <taxon>Bacteria</taxon>
        <taxon>Pseudomonadati</taxon>
        <taxon>Pseudomonadota</taxon>
        <taxon>Gammaproteobacteria</taxon>
        <taxon>Lysobacterales</taxon>
        <taxon>Lysobacteraceae</taxon>
        <taxon>Aquimonas</taxon>
    </lineage>
</organism>
<protein>
    <submittedName>
        <fullName evidence="5">Methyltransferase domain-containing protein</fullName>
    </submittedName>
</protein>
<dbReference type="Proteomes" id="UP000199603">
    <property type="component" value="Unassembled WGS sequence"/>
</dbReference>
<dbReference type="Gene3D" id="3.40.50.150">
    <property type="entry name" value="Vaccinia Virus protein VP39"/>
    <property type="match status" value="1"/>
</dbReference>
<dbReference type="PANTHER" id="PTHR13610">
    <property type="entry name" value="METHYLTRANSFERASE DOMAIN-CONTAINING PROTEIN"/>
    <property type="match status" value="1"/>
</dbReference>
<dbReference type="InterPro" id="IPR026170">
    <property type="entry name" value="FAM173A/B"/>
</dbReference>
<evidence type="ECO:0000313" key="6">
    <source>
        <dbReference type="Proteomes" id="UP000199603"/>
    </source>
</evidence>
<dbReference type="EMBL" id="FNAG01000004">
    <property type="protein sequence ID" value="SDD59943.1"/>
    <property type="molecule type" value="Genomic_DNA"/>
</dbReference>
<evidence type="ECO:0000256" key="3">
    <source>
        <dbReference type="ARBA" id="ARBA00022691"/>
    </source>
</evidence>
<evidence type="ECO:0000259" key="4">
    <source>
        <dbReference type="Pfam" id="PF13649"/>
    </source>
</evidence>
<accession>A0A1G6W2L1</accession>
<gene>
    <name evidence="5" type="ORF">SAMN04488509_10487</name>
</gene>
<dbReference type="SUPFAM" id="SSF53335">
    <property type="entry name" value="S-adenosyl-L-methionine-dependent methyltransferases"/>
    <property type="match status" value="1"/>
</dbReference>
<dbReference type="InterPro" id="IPR029063">
    <property type="entry name" value="SAM-dependent_MTases_sf"/>
</dbReference>